<gene>
    <name evidence="1" type="ORF">NM208_g5194</name>
</gene>
<evidence type="ECO:0000313" key="1">
    <source>
        <dbReference type="EMBL" id="KAJ3540145.1"/>
    </source>
</evidence>
<evidence type="ECO:0000313" key="2">
    <source>
        <dbReference type="Proteomes" id="UP001148629"/>
    </source>
</evidence>
<keyword evidence="2" id="KW-1185">Reference proteome</keyword>
<dbReference type="EMBL" id="JANRMS010000422">
    <property type="protein sequence ID" value="KAJ3540145.1"/>
    <property type="molecule type" value="Genomic_DNA"/>
</dbReference>
<comment type="caution">
    <text evidence="1">The sequence shown here is derived from an EMBL/GenBank/DDBJ whole genome shotgun (WGS) entry which is preliminary data.</text>
</comment>
<dbReference type="Proteomes" id="UP001148629">
    <property type="component" value="Unassembled WGS sequence"/>
</dbReference>
<organism evidence="1 2">
    <name type="scientific">Fusarium decemcellulare</name>
    <dbReference type="NCBI Taxonomy" id="57161"/>
    <lineage>
        <taxon>Eukaryota</taxon>
        <taxon>Fungi</taxon>
        <taxon>Dikarya</taxon>
        <taxon>Ascomycota</taxon>
        <taxon>Pezizomycotina</taxon>
        <taxon>Sordariomycetes</taxon>
        <taxon>Hypocreomycetidae</taxon>
        <taxon>Hypocreales</taxon>
        <taxon>Nectriaceae</taxon>
        <taxon>Fusarium</taxon>
        <taxon>Fusarium decemcellulare species complex</taxon>
    </lineage>
</organism>
<name>A0ACC1SI82_9HYPO</name>
<protein>
    <submittedName>
        <fullName evidence="1">Uncharacterized protein</fullName>
    </submittedName>
</protein>
<proteinExistence type="predicted"/>
<accession>A0ACC1SI82</accession>
<sequence length="564" mass="60349">MSIVALSDGTDSKITEQDLRELASQLNVSSLNSQDAKDYLTLLRSFEAIMKSIEDAPDYTPPELRPQSTTEPRNFWRPRPDENPFNAWSYRCDMLSASPTSDLLAGYSVAIKDNISVGGLPTTLGIPLSLFPNSNFYPISPIDATVVSRILAAGGVIKGTSTCESFCASPLSFTSATGPVHNPLLHGYTAGGSSSGSAALVAANRLASTRGGSWGQTVDLAIGSDQAGSVRIPASYNGIYGLKPTFGLVPYTGAASMSPMIDHIGPLAATLEGIAALLEVMAGYDGYDPRMTPETPLKHQVKPYLAMLKQLRQNICTVFGPGEKLKVGLLKEAFYMPGVAEEVRNTVYRETKRCFEAVDASVVEVSIPMHQQGPAIWTAATRPSMSSYLCQGNPSGHLSYSSPHTQLKWPPSQETYDTLTLNNPAVVNIMVSERFARNQVAPGLVAKAHRKVFELRAAYDHALESVDVLVTPCAPTVAMPHPPEGGEAPILDRLGVAVGLTSNTCPFNVTGHPGLSVPCGFSTGKDQNEVPLPIGMQIVGRRWADEKVLEAAALFEKGREIVEA</sequence>
<reference evidence="1" key="1">
    <citation type="submission" date="2022-08" db="EMBL/GenBank/DDBJ databases">
        <title>Genome Sequence of Fusarium decemcellulare.</title>
        <authorList>
            <person name="Buettner E."/>
        </authorList>
    </citation>
    <scope>NUCLEOTIDE SEQUENCE</scope>
    <source>
        <strain evidence="1">Babe19</strain>
    </source>
</reference>